<dbReference type="InterPro" id="IPR016024">
    <property type="entry name" value="ARM-type_fold"/>
</dbReference>
<dbReference type="AlphaFoldDB" id="A0A7R9LC09"/>
<proteinExistence type="predicted"/>
<dbReference type="EMBL" id="OC914981">
    <property type="protein sequence ID" value="CAD7637948.1"/>
    <property type="molecule type" value="Genomic_DNA"/>
</dbReference>
<evidence type="ECO:0000313" key="2">
    <source>
        <dbReference type="Proteomes" id="UP000728032"/>
    </source>
</evidence>
<organism evidence="1">
    <name type="scientific">Oppiella nova</name>
    <dbReference type="NCBI Taxonomy" id="334625"/>
    <lineage>
        <taxon>Eukaryota</taxon>
        <taxon>Metazoa</taxon>
        <taxon>Ecdysozoa</taxon>
        <taxon>Arthropoda</taxon>
        <taxon>Chelicerata</taxon>
        <taxon>Arachnida</taxon>
        <taxon>Acari</taxon>
        <taxon>Acariformes</taxon>
        <taxon>Sarcoptiformes</taxon>
        <taxon>Oribatida</taxon>
        <taxon>Brachypylina</taxon>
        <taxon>Oppioidea</taxon>
        <taxon>Oppiidae</taxon>
        <taxon>Oppiella</taxon>
    </lineage>
</organism>
<dbReference type="Proteomes" id="UP000728032">
    <property type="component" value="Unassembled WGS sequence"/>
</dbReference>
<name>A0A7R9LC09_9ACAR</name>
<keyword evidence="2" id="KW-1185">Reference proteome</keyword>
<dbReference type="OrthoDB" id="10591610at2759"/>
<dbReference type="Gene3D" id="1.25.10.10">
    <property type="entry name" value="Leucine-rich Repeat Variant"/>
    <property type="match status" value="1"/>
</dbReference>
<dbReference type="EMBL" id="CAJPVJ010000156">
    <property type="protein sequence ID" value="CAG2161513.1"/>
    <property type="molecule type" value="Genomic_DNA"/>
</dbReference>
<protein>
    <submittedName>
        <fullName evidence="1">Uncharacterized protein</fullName>
    </submittedName>
</protein>
<sequence length="263" mass="30668">MKPICAKKYAPTKQIQLIINKNTIQFINDLLENDNSFKVKSSALNAILVTAYNASCLKALCSQLESNNECHLKTTLLAISVFLFEEYKDLLKAEKSRPNPTINLSHFALIIRECDGFRLLNEINERRVHKERVNEKYIVSEAERYVEEILFLAFGVESRPKKRQPKMEMMKNYKSVRTCLDCTLRLADTDIFECNHIQLCCKCAASALHKIYTQEPKQCQRDNCTKKIPKNDCPWYLFKGKLFGYYNDLQTRVEDRLEPEVTY</sequence>
<dbReference type="SUPFAM" id="SSF48371">
    <property type="entry name" value="ARM repeat"/>
    <property type="match status" value="1"/>
</dbReference>
<evidence type="ECO:0000313" key="1">
    <source>
        <dbReference type="EMBL" id="CAD7637948.1"/>
    </source>
</evidence>
<reference evidence="1" key="1">
    <citation type="submission" date="2020-11" db="EMBL/GenBank/DDBJ databases">
        <authorList>
            <person name="Tran Van P."/>
        </authorList>
    </citation>
    <scope>NUCLEOTIDE SEQUENCE</scope>
</reference>
<gene>
    <name evidence="1" type="ORF">ONB1V03_LOCUS1118</name>
</gene>
<accession>A0A7R9LC09</accession>
<dbReference type="InterPro" id="IPR011989">
    <property type="entry name" value="ARM-like"/>
</dbReference>